<gene>
    <name evidence="7" type="ORF">B0E33_01945</name>
</gene>
<dbReference type="EMBL" id="CP019630">
    <property type="protein sequence ID" value="AQQ02509.1"/>
    <property type="molecule type" value="Genomic_DNA"/>
</dbReference>
<evidence type="ECO:0000259" key="6">
    <source>
        <dbReference type="PROSITE" id="PS01124"/>
    </source>
</evidence>
<organism evidence="7 8">
    <name type="scientific">Roseibium algicola</name>
    <dbReference type="NCBI Taxonomy" id="2857014"/>
    <lineage>
        <taxon>Bacteria</taxon>
        <taxon>Pseudomonadati</taxon>
        <taxon>Pseudomonadota</taxon>
        <taxon>Alphaproteobacteria</taxon>
        <taxon>Hyphomicrobiales</taxon>
        <taxon>Stappiaceae</taxon>
        <taxon>Roseibium</taxon>
    </lineage>
</organism>
<proteinExistence type="predicted"/>
<keyword evidence="8" id="KW-1185">Reference proteome</keyword>
<keyword evidence="3" id="KW-0010">Activator</keyword>
<sequence length="302" mass="33698">MTFNSTRGFHLEGESKELAEPKPSRLERLCEVEADRIQVAPPEEGIERIDARFHGNGFTPHRHDTYAIGLTMSGVQTFSYRGERRASLPGQVIVIHPDELHDGGAGTERGLRYRMIYIPPELICEALAASGNARLPFIGSPVISDAGFRKDLADALTDIDHEMGPFRRDCLIADLAACLARHADDRMAGVSSLNWPSLKACAEYLREGCADRIAMEELEDLAQMDRFSLSRQFRKVFGTSPHRYLVMRRLEKAKTELHQGASLADAAFASGFADQSHLTRHFKRTFGMTPGHWRQLCAASMV</sequence>
<accession>A0ABM6HWT0</accession>
<dbReference type="Pfam" id="PF02311">
    <property type="entry name" value="AraC_binding"/>
    <property type="match status" value="1"/>
</dbReference>
<dbReference type="InterPro" id="IPR018062">
    <property type="entry name" value="HTH_AraC-typ_CS"/>
</dbReference>
<dbReference type="InterPro" id="IPR018060">
    <property type="entry name" value="HTH_AraC"/>
</dbReference>
<protein>
    <submittedName>
        <fullName evidence="7">AraC family transcriptional regulator</fullName>
    </submittedName>
</protein>
<dbReference type="PANTHER" id="PTHR46796">
    <property type="entry name" value="HTH-TYPE TRANSCRIPTIONAL ACTIVATOR RHAS-RELATED"/>
    <property type="match status" value="1"/>
</dbReference>
<dbReference type="InterPro" id="IPR003313">
    <property type="entry name" value="AraC-bd"/>
</dbReference>
<dbReference type="Gene3D" id="1.10.10.60">
    <property type="entry name" value="Homeodomain-like"/>
    <property type="match status" value="1"/>
</dbReference>
<dbReference type="InterPro" id="IPR037923">
    <property type="entry name" value="HTH-like"/>
</dbReference>
<keyword evidence="1" id="KW-0805">Transcription regulation</keyword>
<keyword evidence="4" id="KW-0804">Transcription</keyword>
<dbReference type="RefSeq" id="WP_077290275.1">
    <property type="nucleotide sequence ID" value="NZ_CP019630.1"/>
</dbReference>
<dbReference type="SUPFAM" id="SSF51215">
    <property type="entry name" value="Regulatory protein AraC"/>
    <property type="match status" value="1"/>
</dbReference>
<name>A0ABM6HWT0_9HYPH</name>
<dbReference type="SMART" id="SM00342">
    <property type="entry name" value="HTH_ARAC"/>
    <property type="match status" value="1"/>
</dbReference>
<evidence type="ECO:0000313" key="7">
    <source>
        <dbReference type="EMBL" id="AQQ02509.1"/>
    </source>
</evidence>
<evidence type="ECO:0000256" key="5">
    <source>
        <dbReference type="SAM" id="MobiDB-lite"/>
    </source>
</evidence>
<evidence type="ECO:0000256" key="3">
    <source>
        <dbReference type="ARBA" id="ARBA00023159"/>
    </source>
</evidence>
<feature type="domain" description="HTH araC/xylS-type" evidence="6">
    <location>
        <begin position="199"/>
        <end position="296"/>
    </location>
</feature>
<dbReference type="SUPFAM" id="SSF46689">
    <property type="entry name" value="Homeodomain-like"/>
    <property type="match status" value="2"/>
</dbReference>
<dbReference type="PROSITE" id="PS01124">
    <property type="entry name" value="HTH_ARAC_FAMILY_2"/>
    <property type="match status" value="1"/>
</dbReference>
<evidence type="ECO:0000313" key="8">
    <source>
        <dbReference type="Proteomes" id="UP000188174"/>
    </source>
</evidence>
<evidence type="ECO:0000256" key="4">
    <source>
        <dbReference type="ARBA" id="ARBA00023163"/>
    </source>
</evidence>
<dbReference type="InterPro" id="IPR050204">
    <property type="entry name" value="AraC_XylS_family_regulators"/>
</dbReference>
<feature type="compositionally biased region" description="Basic and acidic residues" evidence="5">
    <location>
        <begin position="9"/>
        <end position="22"/>
    </location>
</feature>
<dbReference type="PANTHER" id="PTHR46796:SF2">
    <property type="entry name" value="TRANSCRIPTIONAL REGULATORY PROTEIN"/>
    <property type="match status" value="1"/>
</dbReference>
<keyword evidence="2" id="KW-0238">DNA-binding</keyword>
<evidence type="ECO:0000256" key="2">
    <source>
        <dbReference type="ARBA" id="ARBA00023125"/>
    </source>
</evidence>
<dbReference type="Pfam" id="PF12833">
    <property type="entry name" value="HTH_18"/>
    <property type="match status" value="1"/>
</dbReference>
<dbReference type="PROSITE" id="PS00041">
    <property type="entry name" value="HTH_ARAC_FAMILY_1"/>
    <property type="match status" value="1"/>
</dbReference>
<dbReference type="InterPro" id="IPR009057">
    <property type="entry name" value="Homeodomain-like_sf"/>
</dbReference>
<feature type="region of interest" description="Disordered" evidence="5">
    <location>
        <begin position="1"/>
        <end position="22"/>
    </location>
</feature>
<reference evidence="7 8" key="1">
    <citation type="submission" date="2017-02" db="EMBL/GenBank/DDBJ databases">
        <authorList>
            <person name="Jeong S."/>
        </authorList>
    </citation>
    <scope>NUCLEOTIDE SEQUENCE [LARGE SCALE GENOMIC DNA]</scope>
    <source>
        <strain evidence="7 8">RMAR6-6</strain>
    </source>
</reference>
<dbReference type="Proteomes" id="UP000188174">
    <property type="component" value="Chromosome"/>
</dbReference>
<evidence type="ECO:0000256" key="1">
    <source>
        <dbReference type="ARBA" id="ARBA00023015"/>
    </source>
</evidence>